<evidence type="ECO:0000313" key="3">
    <source>
        <dbReference type="EMBL" id="OHS98375.1"/>
    </source>
</evidence>
<sequence length="774" mass="88878">MKSESLLNNQDLINLREKLYSKCELSEIPTDKLNALLGHLREYSSYCGLTRKYPEAKQADQLYDKVHSEVALRSLVPCDLTEEVDSFENKKEEELDRLTQEIIEFDNETNLKREQLKQKQENDYKEFERTWKEDMPKKYRKISPQLLSLMTIEKKCARVGEFDKAEIIKKEVDQRMQIEMDQAQSQLNFDYHDAKEKFLENQTKEKESFEEVRNHWKSVMVARHKEELTPIANRQNVIQIRQTKQFKIEPVISHSTTTGSVSKVINEIGMDYEALLPPLIEPNDEKMIEREKQERLQKLEKAKKLKERMKAKNEERIKKIQDLVLKTCEDQNQKSVFTTQNISSKLLESDESDVEDLDKLTNNEKPSANEKSPKNIKSSTNEKSPTNEKNTPQEQNSSRKGSGRKKLPKPRLLERFKYLQYPVESQQTPPEKSPQENNKKIVKPKTKLNQETLDPQRPIENESKDTQRLTTPLKTSQTKKKQIHKVSPSSKSNSKPVKSDHKIDNLLNEKFDILASPEKTSESQNSIALNTLEEKTEISDDKTDAIKNKADTSYSKTDSKEAQGKAQENQNDNSVSQNETAKDKTPEAPTSGQNYNTISPKPNNNSQETKENVKETNTDAKIEKKTNEKENKQIKVEINSEQINVANTNSDNKSQANSKDSSNENSTKAPPPRVTFMIPPKPVSKIPADNNDSDSYYYSDEYEDDPLEKGIPMDDTNILPPQPTKAAPSTPTKAPPLTPTKEESSKPKNDTPAKSPANKNDNDYYSSSYYYESD</sequence>
<organism evidence="3 4">
    <name type="scientific">Tritrichomonas foetus</name>
    <dbReference type="NCBI Taxonomy" id="1144522"/>
    <lineage>
        <taxon>Eukaryota</taxon>
        <taxon>Metamonada</taxon>
        <taxon>Parabasalia</taxon>
        <taxon>Tritrichomonadida</taxon>
        <taxon>Tritrichomonadidae</taxon>
        <taxon>Tritrichomonas</taxon>
    </lineage>
</organism>
<keyword evidence="1" id="KW-0175">Coiled coil</keyword>
<feature type="region of interest" description="Disordered" evidence="2">
    <location>
        <begin position="349"/>
        <end position="774"/>
    </location>
</feature>
<feature type="compositionally biased region" description="Polar residues" evidence="2">
    <location>
        <begin position="588"/>
        <end position="607"/>
    </location>
</feature>
<feature type="compositionally biased region" description="Basic and acidic residues" evidence="2">
    <location>
        <begin position="532"/>
        <end position="550"/>
    </location>
</feature>
<feature type="compositionally biased region" description="Polar residues" evidence="2">
    <location>
        <begin position="374"/>
        <end position="400"/>
    </location>
</feature>
<evidence type="ECO:0000256" key="1">
    <source>
        <dbReference type="SAM" id="Coils"/>
    </source>
</evidence>
<proteinExistence type="predicted"/>
<protein>
    <submittedName>
        <fullName evidence="3">Uncharacterized protein</fullName>
    </submittedName>
</protein>
<feature type="compositionally biased region" description="Low complexity" evidence="2">
    <location>
        <begin position="764"/>
        <end position="774"/>
    </location>
</feature>
<feature type="compositionally biased region" description="Low complexity" evidence="2">
    <location>
        <begin position="689"/>
        <end position="699"/>
    </location>
</feature>
<dbReference type="PANTHER" id="PTHR47026">
    <property type="entry name" value="PIGMENTOSA GTPASE REGULATOR-LIKE PROTEIN, PUTATIVE-RELATED"/>
    <property type="match status" value="1"/>
</dbReference>
<feature type="compositionally biased region" description="Polar residues" evidence="2">
    <location>
        <begin position="639"/>
        <end position="668"/>
    </location>
</feature>
<name>A0A1J4JJ53_9EUKA</name>
<feature type="coiled-coil region" evidence="1">
    <location>
        <begin position="288"/>
        <end position="322"/>
    </location>
</feature>
<gene>
    <name evidence="3" type="ORF">TRFO_08974</name>
</gene>
<dbReference type="VEuPathDB" id="TrichDB:TRFO_08974"/>
<dbReference type="Proteomes" id="UP000179807">
    <property type="component" value="Unassembled WGS sequence"/>
</dbReference>
<evidence type="ECO:0000313" key="4">
    <source>
        <dbReference type="Proteomes" id="UP000179807"/>
    </source>
</evidence>
<feature type="compositionally biased region" description="Basic and acidic residues" evidence="2">
    <location>
        <begin position="457"/>
        <end position="467"/>
    </location>
</feature>
<feature type="compositionally biased region" description="Basic and acidic residues" evidence="2">
    <location>
        <begin position="608"/>
        <end position="635"/>
    </location>
</feature>
<accession>A0A1J4JJ53</accession>
<dbReference type="AlphaFoldDB" id="A0A1J4JJ53"/>
<feature type="compositionally biased region" description="Basic and acidic residues" evidence="2">
    <location>
        <begin position="357"/>
        <end position="373"/>
    </location>
</feature>
<dbReference type="GeneID" id="94829311"/>
<evidence type="ECO:0000256" key="2">
    <source>
        <dbReference type="SAM" id="MobiDB-lite"/>
    </source>
</evidence>
<feature type="compositionally biased region" description="Low complexity" evidence="2">
    <location>
        <begin position="485"/>
        <end position="496"/>
    </location>
</feature>
<comment type="caution">
    <text evidence="3">The sequence shown here is derived from an EMBL/GenBank/DDBJ whole genome shotgun (WGS) entry which is preliminary data.</text>
</comment>
<keyword evidence="4" id="KW-1185">Reference proteome</keyword>
<feature type="compositionally biased region" description="Polar residues" evidence="2">
    <location>
        <begin position="566"/>
        <end position="579"/>
    </location>
</feature>
<reference evidence="3" key="1">
    <citation type="submission" date="2016-10" db="EMBL/GenBank/DDBJ databases">
        <authorList>
            <person name="Benchimol M."/>
            <person name="Almeida L.G."/>
            <person name="Vasconcelos A.T."/>
            <person name="Perreira-Neves A."/>
            <person name="Rosa I.A."/>
            <person name="Tasca T."/>
            <person name="Bogo M.R."/>
            <person name="de Souza W."/>
        </authorList>
    </citation>
    <scope>NUCLEOTIDE SEQUENCE [LARGE SCALE GENOMIC DNA]</scope>
    <source>
        <strain evidence="3">K</strain>
    </source>
</reference>
<feature type="compositionally biased region" description="Basic and acidic residues" evidence="2">
    <location>
        <begin position="740"/>
        <end position="751"/>
    </location>
</feature>
<feature type="compositionally biased region" description="Basic and acidic residues" evidence="2">
    <location>
        <begin position="497"/>
        <end position="512"/>
    </location>
</feature>
<dbReference type="EMBL" id="MLAK01001060">
    <property type="protein sequence ID" value="OHS98375.1"/>
    <property type="molecule type" value="Genomic_DNA"/>
</dbReference>
<dbReference type="RefSeq" id="XP_068351512.1">
    <property type="nucleotide sequence ID" value="XM_068494607.1"/>
</dbReference>
<dbReference type="PANTHER" id="PTHR47026:SF2">
    <property type="entry name" value="FLAGELLAR ASSOCIATED PROTEIN"/>
    <property type="match status" value="1"/>
</dbReference>